<comment type="caution">
    <text evidence="2">The sequence shown here is derived from an EMBL/GenBank/DDBJ whole genome shotgun (WGS) entry which is preliminary data.</text>
</comment>
<feature type="region of interest" description="Disordered" evidence="1">
    <location>
        <begin position="1"/>
        <end position="29"/>
    </location>
</feature>
<organism evidence="2 3">
    <name type="scientific">Portunus trituberculatus</name>
    <name type="common">Swimming crab</name>
    <name type="synonym">Neptunus trituberculatus</name>
    <dbReference type="NCBI Taxonomy" id="210409"/>
    <lineage>
        <taxon>Eukaryota</taxon>
        <taxon>Metazoa</taxon>
        <taxon>Ecdysozoa</taxon>
        <taxon>Arthropoda</taxon>
        <taxon>Crustacea</taxon>
        <taxon>Multicrustacea</taxon>
        <taxon>Malacostraca</taxon>
        <taxon>Eumalacostraca</taxon>
        <taxon>Eucarida</taxon>
        <taxon>Decapoda</taxon>
        <taxon>Pleocyemata</taxon>
        <taxon>Brachyura</taxon>
        <taxon>Eubrachyura</taxon>
        <taxon>Portunoidea</taxon>
        <taxon>Portunidae</taxon>
        <taxon>Portuninae</taxon>
        <taxon>Portunus</taxon>
    </lineage>
</organism>
<evidence type="ECO:0000313" key="2">
    <source>
        <dbReference type="EMBL" id="MPC85164.1"/>
    </source>
</evidence>
<gene>
    <name evidence="2" type="ORF">E2C01_079927</name>
</gene>
<protein>
    <submittedName>
        <fullName evidence="2">Uncharacterized protein</fullName>
    </submittedName>
</protein>
<proteinExistence type="predicted"/>
<sequence>MKGRKETGMGRREVAGCWEGENGREAREPYAETPLRRPITFKKALIEVTRVFRFASVVLLID</sequence>
<dbReference type="Proteomes" id="UP000324222">
    <property type="component" value="Unassembled WGS sequence"/>
</dbReference>
<keyword evidence="3" id="KW-1185">Reference proteome</keyword>
<evidence type="ECO:0000256" key="1">
    <source>
        <dbReference type="SAM" id="MobiDB-lite"/>
    </source>
</evidence>
<dbReference type="AlphaFoldDB" id="A0A5B7IY75"/>
<accession>A0A5B7IY75</accession>
<evidence type="ECO:0000313" key="3">
    <source>
        <dbReference type="Proteomes" id="UP000324222"/>
    </source>
</evidence>
<name>A0A5B7IY75_PORTR</name>
<dbReference type="EMBL" id="VSRR010067535">
    <property type="protein sequence ID" value="MPC85164.1"/>
    <property type="molecule type" value="Genomic_DNA"/>
</dbReference>
<reference evidence="2 3" key="1">
    <citation type="submission" date="2019-05" db="EMBL/GenBank/DDBJ databases">
        <title>Another draft genome of Portunus trituberculatus and its Hox gene families provides insights of decapod evolution.</title>
        <authorList>
            <person name="Jeong J.-H."/>
            <person name="Song I."/>
            <person name="Kim S."/>
            <person name="Choi T."/>
            <person name="Kim D."/>
            <person name="Ryu S."/>
            <person name="Kim W."/>
        </authorList>
    </citation>
    <scope>NUCLEOTIDE SEQUENCE [LARGE SCALE GENOMIC DNA]</scope>
    <source>
        <tissue evidence="2">Muscle</tissue>
    </source>
</reference>
<feature type="compositionally biased region" description="Basic and acidic residues" evidence="1">
    <location>
        <begin position="1"/>
        <end position="14"/>
    </location>
</feature>